<accession>A0A9W7DU63</accession>
<name>A0A9W7DU63_9STRA</name>
<organism evidence="1 2">
    <name type="scientific">Triparma retinervis</name>
    <dbReference type="NCBI Taxonomy" id="2557542"/>
    <lineage>
        <taxon>Eukaryota</taxon>
        <taxon>Sar</taxon>
        <taxon>Stramenopiles</taxon>
        <taxon>Ochrophyta</taxon>
        <taxon>Bolidophyceae</taxon>
        <taxon>Parmales</taxon>
        <taxon>Triparmaceae</taxon>
        <taxon>Triparma</taxon>
    </lineage>
</organism>
<evidence type="ECO:0000313" key="1">
    <source>
        <dbReference type="EMBL" id="GMH56419.1"/>
    </source>
</evidence>
<dbReference type="AlphaFoldDB" id="A0A9W7DU63"/>
<keyword evidence="2" id="KW-1185">Reference proteome</keyword>
<evidence type="ECO:0000313" key="2">
    <source>
        <dbReference type="Proteomes" id="UP001165082"/>
    </source>
</evidence>
<dbReference type="Proteomes" id="UP001165082">
    <property type="component" value="Unassembled WGS sequence"/>
</dbReference>
<dbReference type="EMBL" id="BRXZ01003527">
    <property type="protein sequence ID" value="GMH56419.1"/>
    <property type="molecule type" value="Genomic_DNA"/>
</dbReference>
<feature type="non-terminal residue" evidence="1">
    <location>
        <position position="1"/>
    </location>
</feature>
<proteinExistence type="predicted"/>
<gene>
    <name evidence="1" type="ORF">TrRE_jg5596</name>
</gene>
<protein>
    <submittedName>
        <fullName evidence="1">Uncharacterized protein</fullName>
    </submittedName>
</protein>
<sequence length="39" mass="4338">MKVAWKKASKTERNMESLPLVCGRSQVNSLEDLTADMLG</sequence>
<comment type="caution">
    <text evidence="1">The sequence shown here is derived from an EMBL/GenBank/DDBJ whole genome shotgun (WGS) entry which is preliminary data.</text>
</comment>
<reference evidence="1" key="1">
    <citation type="submission" date="2022-07" db="EMBL/GenBank/DDBJ databases">
        <title>Genome analysis of Parmales, a sister group of diatoms, reveals the evolutionary specialization of diatoms from phago-mixotrophs to photoautotrophs.</title>
        <authorList>
            <person name="Ban H."/>
            <person name="Sato S."/>
            <person name="Yoshikawa S."/>
            <person name="Kazumasa Y."/>
            <person name="Nakamura Y."/>
            <person name="Ichinomiya M."/>
            <person name="Saitoh K."/>
            <person name="Sato N."/>
            <person name="Blanc-Mathieu R."/>
            <person name="Endo H."/>
            <person name="Kuwata A."/>
            <person name="Ogata H."/>
        </authorList>
    </citation>
    <scope>NUCLEOTIDE SEQUENCE</scope>
</reference>